<dbReference type="InterPro" id="IPR007632">
    <property type="entry name" value="Anoctamin"/>
</dbReference>
<gene>
    <name evidence="8" type="ORF">BSTOLATCC_MIC45747</name>
</gene>
<evidence type="ECO:0000313" key="8">
    <source>
        <dbReference type="EMBL" id="CAG9328292.1"/>
    </source>
</evidence>
<evidence type="ECO:0000256" key="6">
    <source>
        <dbReference type="SAM" id="Phobius"/>
    </source>
</evidence>
<keyword evidence="9" id="KW-1185">Reference proteome</keyword>
<evidence type="ECO:0000259" key="7">
    <source>
        <dbReference type="Pfam" id="PF04547"/>
    </source>
</evidence>
<feature type="transmembrane region" description="Helical" evidence="6">
    <location>
        <begin position="601"/>
        <end position="624"/>
    </location>
</feature>
<keyword evidence="3 6" id="KW-1133">Transmembrane helix</keyword>
<feature type="transmembrane region" description="Helical" evidence="6">
    <location>
        <begin position="490"/>
        <end position="507"/>
    </location>
</feature>
<keyword evidence="4 6" id="KW-0472">Membrane</keyword>
<evidence type="ECO:0000313" key="9">
    <source>
        <dbReference type="Proteomes" id="UP001162131"/>
    </source>
</evidence>
<feature type="transmembrane region" description="Helical" evidence="6">
    <location>
        <begin position="414"/>
        <end position="437"/>
    </location>
</feature>
<name>A0AAU9JRS8_9CILI</name>
<dbReference type="GO" id="GO:0005254">
    <property type="term" value="F:chloride channel activity"/>
    <property type="evidence" value="ECO:0007669"/>
    <property type="project" value="TreeGrafter"/>
</dbReference>
<feature type="domain" description="Anoctamin transmembrane" evidence="7">
    <location>
        <begin position="287"/>
        <end position="718"/>
    </location>
</feature>
<dbReference type="Proteomes" id="UP001162131">
    <property type="component" value="Unassembled WGS sequence"/>
</dbReference>
<feature type="transmembrane region" description="Helical" evidence="6">
    <location>
        <begin position="528"/>
        <end position="548"/>
    </location>
</feature>
<dbReference type="InterPro" id="IPR049452">
    <property type="entry name" value="Anoctamin_TM"/>
</dbReference>
<dbReference type="PANTHER" id="PTHR12308">
    <property type="entry name" value="ANOCTAMIN"/>
    <property type="match status" value="1"/>
</dbReference>
<feature type="transmembrane region" description="Helical" evidence="6">
    <location>
        <begin position="298"/>
        <end position="320"/>
    </location>
</feature>
<sequence>MAKVNLNPLLNLYGEQKVESQADSEEQYHYVFVFQNIFSTEETVKGTINYQIPVERCKTIYNTSFKISGEENPNEDQRITTLKREWKNFTRDIAGDTVEFRKFLKLMMERILHILTNDLKLEVKLYYSRDKDEIFCKMKASEYNLRVQADLMNYYLQLSRQGEPKAGFQYVYPYSGFEKDDEELGASNPLQLIASFAKKRIEDNFKKYTPLQKKAKDENLGTSLFLYKDKVRIVFEMIESVIDVGELVENTLLAGHFCLHEQAKLQFLKDNWGGFGKFYKPQPFKQIRSYFGEKISMYFAWLQYYIIWLLIPAIAGIGLFIIQNNSEQDAESSDMSLPDIAQLVFGLLLAIGSSLFDQLWHRRQGELSWMWGTVNLLVVEQQRTGFKGEYGTDPVDGRKKKISQSKSYEKFKRFIGYSVSILFVGIVVVTVIGIFMLRAAGTFSPGVCATLNGLQIKVMNFIYRRVAVKLTSWENYEYESKYMDSLTLKLYLFQFINSYLSLFYIAFFKRHYEGCKNDDCLAEVETQIVYMFIINVSMNGLELGLPLLRNWLKKRKENKEAERLKQEGESVRAERTAAEEENQLDPYETPLDDYMEIVINYGYVIMFSAAFPLLPLVALFMNLLEIRVDAYKLTHLCKRCYPDPANSIGEWEIIVRFISFLGALTNTGIIIFTADIFYIGDDIAVQWTYFLLIEHILLVIKAFIDSKIPDTPSRVKNGITWGERVANERLFGLASDEDKQKQLRGLYFTEEPGFTKVPYDASNIKDDNY</sequence>
<comment type="subcellular location">
    <subcellularLocation>
        <location evidence="1">Membrane</location>
        <topology evidence="1">Multi-pass membrane protein</topology>
    </subcellularLocation>
</comment>
<organism evidence="8 9">
    <name type="scientific">Blepharisma stoltei</name>
    <dbReference type="NCBI Taxonomy" id="1481888"/>
    <lineage>
        <taxon>Eukaryota</taxon>
        <taxon>Sar</taxon>
        <taxon>Alveolata</taxon>
        <taxon>Ciliophora</taxon>
        <taxon>Postciliodesmatophora</taxon>
        <taxon>Heterotrichea</taxon>
        <taxon>Heterotrichida</taxon>
        <taxon>Blepharismidae</taxon>
        <taxon>Blepharisma</taxon>
    </lineage>
</organism>
<keyword evidence="2 6" id="KW-0812">Transmembrane</keyword>
<evidence type="ECO:0000256" key="1">
    <source>
        <dbReference type="ARBA" id="ARBA00004141"/>
    </source>
</evidence>
<dbReference type="EMBL" id="CAJZBQ010000045">
    <property type="protein sequence ID" value="CAG9328292.1"/>
    <property type="molecule type" value="Genomic_DNA"/>
</dbReference>
<evidence type="ECO:0000256" key="5">
    <source>
        <dbReference type="SAM" id="MobiDB-lite"/>
    </source>
</evidence>
<dbReference type="Pfam" id="PF04547">
    <property type="entry name" value="Anoctamin"/>
    <property type="match status" value="1"/>
</dbReference>
<feature type="compositionally biased region" description="Basic and acidic residues" evidence="5">
    <location>
        <begin position="562"/>
        <end position="578"/>
    </location>
</feature>
<feature type="transmembrane region" description="Helical" evidence="6">
    <location>
        <begin position="657"/>
        <end position="680"/>
    </location>
</feature>
<reference evidence="8" key="1">
    <citation type="submission" date="2021-09" db="EMBL/GenBank/DDBJ databases">
        <authorList>
            <consortium name="AG Swart"/>
            <person name="Singh M."/>
            <person name="Singh A."/>
            <person name="Seah K."/>
            <person name="Emmerich C."/>
        </authorList>
    </citation>
    <scope>NUCLEOTIDE SEQUENCE</scope>
    <source>
        <strain evidence="8">ATCC30299</strain>
    </source>
</reference>
<feature type="region of interest" description="Disordered" evidence="5">
    <location>
        <begin position="562"/>
        <end position="582"/>
    </location>
</feature>
<evidence type="ECO:0000256" key="2">
    <source>
        <dbReference type="ARBA" id="ARBA00022692"/>
    </source>
</evidence>
<evidence type="ECO:0000256" key="3">
    <source>
        <dbReference type="ARBA" id="ARBA00022989"/>
    </source>
</evidence>
<dbReference type="GO" id="GO:0016020">
    <property type="term" value="C:membrane"/>
    <property type="evidence" value="ECO:0007669"/>
    <property type="project" value="UniProtKB-SubCell"/>
</dbReference>
<proteinExistence type="predicted"/>
<feature type="transmembrane region" description="Helical" evidence="6">
    <location>
        <begin position="686"/>
        <end position="704"/>
    </location>
</feature>
<dbReference type="AlphaFoldDB" id="A0AAU9JRS8"/>
<evidence type="ECO:0000256" key="4">
    <source>
        <dbReference type="ARBA" id="ARBA00023136"/>
    </source>
</evidence>
<accession>A0AAU9JRS8</accession>
<comment type="caution">
    <text evidence="8">The sequence shown here is derived from an EMBL/GenBank/DDBJ whole genome shotgun (WGS) entry which is preliminary data.</text>
</comment>
<dbReference type="PANTHER" id="PTHR12308:SF73">
    <property type="entry name" value="ANOCTAMIN"/>
    <property type="match status" value="1"/>
</dbReference>
<protein>
    <recommendedName>
        <fullName evidence="7">Anoctamin transmembrane domain-containing protein</fullName>
    </recommendedName>
</protein>